<dbReference type="PROSITE" id="PS52015">
    <property type="entry name" value="TONB_CTD"/>
    <property type="match status" value="1"/>
</dbReference>
<feature type="compositionally biased region" description="Polar residues" evidence="10">
    <location>
        <begin position="76"/>
        <end position="85"/>
    </location>
</feature>
<keyword evidence="5" id="KW-0997">Cell inner membrane</keyword>
<dbReference type="InterPro" id="IPR051045">
    <property type="entry name" value="TonB-dependent_transducer"/>
</dbReference>
<dbReference type="GO" id="GO:0031992">
    <property type="term" value="F:energy transducer activity"/>
    <property type="evidence" value="ECO:0007669"/>
    <property type="project" value="TreeGrafter"/>
</dbReference>
<reference evidence="12 13" key="1">
    <citation type="submission" date="2020-02" db="EMBL/GenBank/DDBJ databases">
        <authorList>
            <person name="Kim M.K."/>
        </authorList>
    </citation>
    <scope>NUCLEOTIDE SEQUENCE [LARGE SCALE GENOMIC DNA]</scope>
    <source>
        <strain evidence="12 13">17J57-3</strain>
    </source>
</reference>
<evidence type="ECO:0000259" key="11">
    <source>
        <dbReference type="PROSITE" id="PS52015"/>
    </source>
</evidence>
<dbReference type="EMBL" id="JAAIVB010000008">
    <property type="protein sequence ID" value="NEX59826.1"/>
    <property type="molecule type" value="Genomic_DNA"/>
</dbReference>
<dbReference type="PANTHER" id="PTHR33446">
    <property type="entry name" value="PROTEIN TONB-RELATED"/>
    <property type="match status" value="1"/>
</dbReference>
<evidence type="ECO:0000313" key="12">
    <source>
        <dbReference type="EMBL" id="NEX59826.1"/>
    </source>
</evidence>
<keyword evidence="6" id="KW-0812">Transmembrane</keyword>
<feature type="region of interest" description="Disordered" evidence="10">
    <location>
        <begin position="58"/>
        <end position="86"/>
    </location>
</feature>
<keyword evidence="3" id="KW-0813">Transport</keyword>
<evidence type="ECO:0000256" key="2">
    <source>
        <dbReference type="ARBA" id="ARBA00006555"/>
    </source>
</evidence>
<evidence type="ECO:0000313" key="13">
    <source>
        <dbReference type="Proteomes" id="UP000482155"/>
    </source>
</evidence>
<dbReference type="GO" id="GO:0055085">
    <property type="term" value="P:transmembrane transport"/>
    <property type="evidence" value="ECO:0007669"/>
    <property type="project" value="InterPro"/>
</dbReference>
<dbReference type="InterPro" id="IPR006260">
    <property type="entry name" value="TonB/TolA_C"/>
</dbReference>
<evidence type="ECO:0000256" key="10">
    <source>
        <dbReference type="SAM" id="MobiDB-lite"/>
    </source>
</evidence>
<proteinExistence type="inferred from homology"/>
<keyword evidence="13" id="KW-1185">Reference proteome</keyword>
<dbReference type="PANTHER" id="PTHR33446:SF2">
    <property type="entry name" value="PROTEIN TONB"/>
    <property type="match status" value="1"/>
</dbReference>
<keyword evidence="9" id="KW-0472">Membrane</keyword>
<evidence type="ECO:0000256" key="7">
    <source>
        <dbReference type="ARBA" id="ARBA00022927"/>
    </source>
</evidence>
<feature type="domain" description="TonB C-terminal" evidence="11">
    <location>
        <begin position="166"/>
        <end position="256"/>
    </location>
</feature>
<dbReference type="GO" id="GO:0098797">
    <property type="term" value="C:plasma membrane protein complex"/>
    <property type="evidence" value="ECO:0007669"/>
    <property type="project" value="TreeGrafter"/>
</dbReference>
<protein>
    <submittedName>
        <fullName evidence="12">TonB family protein</fullName>
    </submittedName>
</protein>
<dbReference type="InterPro" id="IPR037682">
    <property type="entry name" value="TonB_C"/>
</dbReference>
<feature type="compositionally biased region" description="Pro residues" evidence="10">
    <location>
        <begin position="114"/>
        <end position="125"/>
    </location>
</feature>
<evidence type="ECO:0000256" key="8">
    <source>
        <dbReference type="ARBA" id="ARBA00022989"/>
    </source>
</evidence>
<keyword evidence="4" id="KW-1003">Cell membrane</keyword>
<evidence type="ECO:0000256" key="4">
    <source>
        <dbReference type="ARBA" id="ARBA00022475"/>
    </source>
</evidence>
<feature type="region of interest" description="Disordered" evidence="10">
    <location>
        <begin position="146"/>
        <end position="180"/>
    </location>
</feature>
<dbReference type="Pfam" id="PF03544">
    <property type="entry name" value="TonB_C"/>
    <property type="match status" value="1"/>
</dbReference>
<feature type="compositionally biased region" description="Low complexity" evidence="10">
    <location>
        <begin position="59"/>
        <end position="75"/>
    </location>
</feature>
<dbReference type="Proteomes" id="UP000482155">
    <property type="component" value="Unassembled WGS sequence"/>
</dbReference>
<comment type="caution">
    <text evidence="12">The sequence shown here is derived from an EMBL/GenBank/DDBJ whole genome shotgun (WGS) entry which is preliminary data.</text>
</comment>
<feature type="compositionally biased region" description="Low complexity" evidence="10">
    <location>
        <begin position="146"/>
        <end position="162"/>
    </location>
</feature>
<name>A0A6B3SMA4_9BURK</name>
<dbReference type="SUPFAM" id="SSF74653">
    <property type="entry name" value="TolA/TonB C-terminal domain"/>
    <property type="match status" value="1"/>
</dbReference>
<evidence type="ECO:0000256" key="1">
    <source>
        <dbReference type="ARBA" id="ARBA00004383"/>
    </source>
</evidence>
<dbReference type="RefSeq" id="WP_163960314.1">
    <property type="nucleotide sequence ID" value="NZ_JAAIVB010000008.1"/>
</dbReference>
<evidence type="ECO:0000256" key="5">
    <source>
        <dbReference type="ARBA" id="ARBA00022519"/>
    </source>
</evidence>
<dbReference type="Gene3D" id="3.30.1150.10">
    <property type="match status" value="1"/>
</dbReference>
<organism evidence="12 13">
    <name type="scientific">Noviherbaspirillum galbum</name>
    <dbReference type="NCBI Taxonomy" id="2709383"/>
    <lineage>
        <taxon>Bacteria</taxon>
        <taxon>Pseudomonadati</taxon>
        <taxon>Pseudomonadota</taxon>
        <taxon>Betaproteobacteria</taxon>
        <taxon>Burkholderiales</taxon>
        <taxon>Oxalobacteraceae</taxon>
        <taxon>Noviherbaspirillum</taxon>
    </lineage>
</organism>
<dbReference type="NCBIfam" id="TIGR01352">
    <property type="entry name" value="tonB_Cterm"/>
    <property type="match status" value="1"/>
</dbReference>
<keyword evidence="7" id="KW-0653">Protein transport</keyword>
<evidence type="ECO:0000256" key="3">
    <source>
        <dbReference type="ARBA" id="ARBA00022448"/>
    </source>
</evidence>
<keyword evidence="8" id="KW-1133">Transmembrane helix</keyword>
<gene>
    <name evidence="12" type="ORF">G3574_01920</name>
</gene>
<comment type="similarity">
    <text evidence="2">Belongs to the TonB family.</text>
</comment>
<dbReference type="AlphaFoldDB" id="A0A6B3SMA4"/>
<evidence type="ECO:0000256" key="6">
    <source>
        <dbReference type="ARBA" id="ARBA00022692"/>
    </source>
</evidence>
<dbReference type="GO" id="GO:0015031">
    <property type="term" value="P:protein transport"/>
    <property type="evidence" value="ECO:0007669"/>
    <property type="project" value="UniProtKB-KW"/>
</dbReference>
<evidence type="ECO:0000256" key="9">
    <source>
        <dbReference type="ARBA" id="ARBA00023136"/>
    </source>
</evidence>
<sequence>MASGPQPTVITTSIKRLAPLAIILFLHGAVLYALRTSLPAETARRVPREVIASFITQESPRPSSLSVPAPAPVKSQPVNPATVRNSAPAAQPALLNKTPSPKAIVQPEALSAQPAPPAPPAPATPAAPSAASGTAIDNRAANAAASPSASAYSTPSAPSAPAQPKTVSSGIEYIQPPRPEYPNGARRLGEEGKVMLRVLVNERGVAERIEIQKSSGSPRLDEAARQAVLRAVFKPYAEDGKPVPMYALVPIAFQLD</sequence>
<comment type="subcellular location">
    <subcellularLocation>
        <location evidence="1">Cell inner membrane</location>
        <topology evidence="1">Single-pass membrane protein</topology>
        <orientation evidence="1">Periplasmic side</orientation>
    </subcellularLocation>
</comment>
<accession>A0A6B3SMA4</accession>
<feature type="region of interest" description="Disordered" evidence="10">
    <location>
        <begin position="109"/>
        <end position="133"/>
    </location>
</feature>